<protein>
    <submittedName>
        <fullName evidence="5">ABC transporter related</fullName>
    </submittedName>
</protein>
<dbReference type="RefSeq" id="WP_015879028.1">
    <property type="nucleotide sequence ID" value="NC_012691.1"/>
</dbReference>
<dbReference type="InterPro" id="IPR027417">
    <property type="entry name" value="P-loop_NTPase"/>
</dbReference>
<evidence type="ECO:0000256" key="2">
    <source>
        <dbReference type="ARBA" id="ARBA00022741"/>
    </source>
</evidence>
<dbReference type="HOGENOM" id="CLU_000604_1_1_6"/>
<accession>C4L7E4</accession>
<keyword evidence="2" id="KW-0547">Nucleotide-binding</keyword>
<dbReference type="GO" id="GO:0043190">
    <property type="term" value="C:ATP-binding cassette (ABC) transporter complex"/>
    <property type="evidence" value="ECO:0007669"/>
    <property type="project" value="InterPro"/>
</dbReference>
<dbReference type="InterPro" id="IPR012340">
    <property type="entry name" value="NA-bd_OB-fold"/>
</dbReference>
<dbReference type="SUPFAM" id="SSF50331">
    <property type="entry name" value="MOP-like"/>
    <property type="match status" value="1"/>
</dbReference>
<dbReference type="Pfam" id="PF00005">
    <property type="entry name" value="ABC_tran"/>
    <property type="match status" value="1"/>
</dbReference>
<evidence type="ECO:0000313" key="6">
    <source>
        <dbReference type="Proteomes" id="UP000009073"/>
    </source>
</evidence>
<reference evidence="5 6" key="2">
    <citation type="journal article" date="2011" name="Stand. Genomic Sci.">
        <title>Complete genome sequence of Tolumonas auensis type strain (TA 4).</title>
        <authorList>
            <person name="Chertkov O."/>
            <person name="Copeland A."/>
            <person name="Lucas S."/>
            <person name="Lapidus A."/>
            <person name="Berry K.W."/>
            <person name="Detter J.C."/>
            <person name="Del Rio T.G."/>
            <person name="Hammon N."/>
            <person name="Dalin E."/>
            <person name="Tice H."/>
            <person name="Pitluck S."/>
            <person name="Richardson P."/>
            <person name="Bruce D."/>
            <person name="Goodwin L."/>
            <person name="Han C."/>
            <person name="Tapia R."/>
            <person name="Saunders E."/>
            <person name="Schmutz J."/>
            <person name="Brettin T."/>
            <person name="Larimer F."/>
            <person name="Land M."/>
            <person name="Hauser L."/>
            <person name="Spring S."/>
            <person name="Rohde M."/>
            <person name="Kyrpides N.C."/>
            <person name="Ivanova N."/>
            <person name="Goker M."/>
            <person name="Beller H.R."/>
            <person name="Klenk H.P."/>
            <person name="Woyke T."/>
        </authorList>
    </citation>
    <scope>NUCLEOTIDE SEQUENCE [LARGE SCALE GENOMIC DNA]</scope>
    <source>
        <strain evidence="6">DSM 9187 / TA4</strain>
    </source>
</reference>
<dbReference type="AlphaFoldDB" id="C4L7E4"/>
<organism evidence="5 6">
    <name type="scientific">Tolumonas auensis (strain DSM 9187 / NBRC 110442 / TA 4)</name>
    <dbReference type="NCBI Taxonomy" id="595494"/>
    <lineage>
        <taxon>Bacteria</taxon>
        <taxon>Pseudomonadati</taxon>
        <taxon>Pseudomonadota</taxon>
        <taxon>Gammaproteobacteria</taxon>
        <taxon>Aeromonadales</taxon>
        <taxon>Aeromonadaceae</taxon>
        <taxon>Tolumonas</taxon>
    </lineage>
</organism>
<dbReference type="SUPFAM" id="SSF52540">
    <property type="entry name" value="P-loop containing nucleoside triphosphate hydrolases"/>
    <property type="match status" value="1"/>
</dbReference>
<dbReference type="InterPro" id="IPR003593">
    <property type="entry name" value="AAA+_ATPase"/>
</dbReference>
<evidence type="ECO:0000313" key="5">
    <source>
        <dbReference type="EMBL" id="ACQ93560.1"/>
    </source>
</evidence>
<dbReference type="InterPro" id="IPR013611">
    <property type="entry name" value="Transp-assoc_OB_typ2"/>
</dbReference>
<dbReference type="OrthoDB" id="9802264at2"/>
<dbReference type="PANTHER" id="PTHR42781:SF4">
    <property type="entry name" value="SPERMIDINE_PUTRESCINE IMPORT ATP-BINDING PROTEIN POTA"/>
    <property type="match status" value="1"/>
</dbReference>
<dbReference type="Gene3D" id="3.40.50.300">
    <property type="entry name" value="P-loop containing nucleotide triphosphate hydrolases"/>
    <property type="match status" value="1"/>
</dbReference>
<keyword evidence="1" id="KW-0813">Transport</keyword>
<dbReference type="PANTHER" id="PTHR42781">
    <property type="entry name" value="SPERMIDINE/PUTRESCINE IMPORT ATP-BINDING PROTEIN POTA"/>
    <property type="match status" value="1"/>
</dbReference>
<dbReference type="GO" id="GO:0005524">
    <property type="term" value="F:ATP binding"/>
    <property type="evidence" value="ECO:0007669"/>
    <property type="project" value="UniProtKB-KW"/>
</dbReference>
<sequence>MVATKPAVELIAVSKRYPNGQLAVSQINLRIPKGSYCCLLGPSGCGKSTLLRMIAGHESVTEGDVLLDNRNVTNHSPAERGTALMFQNYALFPHMTCLDNVAYPLKVAGINKSARLEQAHELLAKVNMTDYANAYPEQLSGGQQQRIALARALIRKPEVVLLDEPLSALDPFLRIQMRKELKRIQHEMGITFIHVTHSQDEAFALADTIVVMSKGELQQVGSPQAIFNKPANPFVANFIGGHNIIKGTIALDKTFIDNALTGTAAETAFSVRFDRIDIVDEPKNNTIQAAVMDVEFQGNHSLVHCQLADSQPITVLCRDNETSLSTLYPGKPVHLHVNPAALNLFTH</sequence>
<evidence type="ECO:0000256" key="3">
    <source>
        <dbReference type="ARBA" id="ARBA00022840"/>
    </source>
</evidence>
<dbReference type="Gene3D" id="2.40.50.100">
    <property type="match status" value="1"/>
</dbReference>
<dbReference type="Proteomes" id="UP000009073">
    <property type="component" value="Chromosome"/>
</dbReference>
<dbReference type="InterPro" id="IPR008995">
    <property type="entry name" value="Mo/tungstate-bd_C_term_dom"/>
</dbReference>
<keyword evidence="3" id="KW-0067">ATP-binding</keyword>
<dbReference type="Pfam" id="PF08402">
    <property type="entry name" value="TOBE_2"/>
    <property type="match status" value="1"/>
</dbReference>
<dbReference type="SMART" id="SM00382">
    <property type="entry name" value="AAA"/>
    <property type="match status" value="1"/>
</dbReference>
<gene>
    <name evidence="5" type="ordered locus">Tola_1961</name>
</gene>
<dbReference type="EMBL" id="CP001616">
    <property type="protein sequence ID" value="ACQ93560.1"/>
    <property type="molecule type" value="Genomic_DNA"/>
</dbReference>
<keyword evidence="6" id="KW-1185">Reference proteome</keyword>
<dbReference type="STRING" id="595494.Tola_1961"/>
<dbReference type="PROSITE" id="PS00211">
    <property type="entry name" value="ABC_TRANSPORTER_1"/>
    <property type="match status" value="1"/>
</dbReference>
<reference evidence="6" key="1">
    <citation type="submission" date="2009-05" db="EMBL/GenBank/DDBJ databases">
        <title>Complete sequence of Tolumonas auensis DSM 9187.</title>
        <authorList>
            <consortium name="US DOE Joint Genome Institute"/>
            <person name="Lucas S."/>
            <person name="Copeland A."/>
            <person name="Lapidus A."/>
            <person name="Glavina del Rio T."/>
            <person name="Tice H."/>
            <person name="Bruce D."/>
            <person name="Goodwin L."/>
            <person name="Pitluck S."/>
            <person name="Chertkov O."/>
            <person name="Brettin T."/>
            <person name="Detter J.C."/>
            <person name="Han C."/>
            <person name="Larimer F."/>
            <person name="Land M."/>
            <person name="Hauser L."/>
            <person name="Kyrpides N."/>
            <person name="Mikhailova N."/>
            <person name="Spring S."/>
            <person name="Beller H."/>
        </authorList>
    </citation>
    <scope>NUCLEOTIDE SEQUENCE [LARGE SCALE GENOMIC DNA]</scope>
    <source>
        <strain evidence="6">DSM 9187 / TA4</strain>
    </source>
</reference>
<dbReference type="FunFam" id="3.40.50.300:FF:000425">
    <property type="entry name" value="Probable ABC transporter, ATP-binding subunit"/>
    <property type="match status" value="1"/>
</dbReference>
<dbReference type="GO" id="GO:0015697">
    <property type="term" value="P:quaternary ammonium group transport"/>
    <property type="evidence" value="ECO:0007669"/>
    <property type="project" value="UniProtKB-ARBA"/>
</dbReference>
<dbReference type="Gene3D" id="2.40.50.140">
    <property type="entry name" value="Nucleic acid-binding proteins"/>
    <property type="match status" value="1"/>
</dbReference>
<dbReference type="InterPro" id="IPR003439">
    <property type="entry name" value="ABC_transporter-like_ATP-bd"/>
</dbReference>
<proteinExistence type="predicted"/>
<dbReference type="eggNOG" id="COG3842">
    <property type="taxonomic scope" value="Bacteria"/>
</dbReference>
<dbReference type="InterPro" id="IPR050093">
    <property type="entry name" value="ABC_SmlMolc_Importer"/>
</dbReference>
<feature type="domain" description="ABC transporter" evidence="4">
    <location>
        <begin position="8"/>
        <end position="239"/>
    </location>
</feature>
<name>C4L7E4_TOLAT</name>
<dbReference type="GO" id="GO:0016887">
    <property type="term" value="F:ATP hydrolysis activity"/>
    <property type="evidence" value="ECO:0007669"/>
    <property type="project" value="InterPro"/>
</dbReference>
<dbReference type="PROSITE" id="PS50893">
    <property type="entry name" value="ABC_TRANSPORTER_2"/>
    <property type="match status" value="1"/>
</dbReference>
<dbReference type="InterPro" id="IPR017871">
    <property type="entry name" value="ABC_transporter-like_CS"/>
</dbReference>
<evidence type="ECO:0000256" key="1">
    <source>
        <dbReference type="ARBA" id="ARBA00022448"/>
    </source>
</evidence>
<evidence type="ECO:0000259" key="4">
    <source>
        <dbReference type="PROSITE" id="PS50893"/>
    </source>
</evidence>
<dbReference type="KEGG" id="tau:Tola_1961"/>
<dbReference type="GO" id="GO:0022857">
    <property type="term" value="F:transmembrane transporter activity"/>
    <property type="evidence" value="ECO:0007669"/>
    <property type="project" value="InterPro"/>
</dbReference>